<dbReference type="PROSITE" id="PS51257">
    <property type="entry name" value="PROKAR_LIPOPROTEIN"/>
    <property type="match status" value="1"/>
</dbReference>
<evidence type="ECO:0000256" key="6">
    <source>
        <dbReference type="SAM" id="SignalP"/>
    </source>
</evidence>
<comment type="subcellular location">
    <subcellularLocation>
        <location evidence="1">Cell outer membrane</location>
    </subcellularLocation>
</comment>
<dbReference type="GO" id="GO:0009279">
    <property type="term" value="C:cell outer membrane"/>
    <property type="evidence" value="ECO:0007669"/>
    <property type="project" value="UniProtKB-SubCell"/>
</dbReference>
<evidence type="ECO:0000259" key="7">
    <source>
        <dbReference type="Pfam" id="PF07980"/>
    </source>
</evidence>
<dbReference type="SUPFAM" id="SSF48452">
    <property type="entry name" value="TPR-like"/>
    <property type="match status" value="1"/>
</dbReference>
<accession>A0A8J3G9I1</accession>
<comment type="caution">
    <text evidence="9">The sequence shown here is derived from an EMBL/GenBank/DDBJ whole genome shotgun (WGS) entry which is preliminary data.</text>
</comment>
<keyword evidence="5" id="KW-0998">Cell outer membrane</keyword>
<evidence type="ECO:0000256" key="4">
    <source>
        <dbReference type="ARBA" id="ARBA00023136"/>
    </source>
</evidence>
<evidence type="ECO:0000256" key="3">
    <source>
        <dbReference type="ARBA" id="ARBA00022729"/>
    </source>
</evidence>
<keyword evidence="3 6" id="KW-0732">Signal</keyword>
<feature type="chain" id="PRO_5035242072" evidence="6">
    <location>
        <begin position="22"/>
        <end position="584"/>
    </location>
</feature>
<protein>
    <submittedName>
        <fullName evidence="9">Membrane protein</fullName>
    </submittedName>
</protein>
<gene>
    <name evidence="9" type="ORF">GCM10007390_16960</name>
</gene>
<dbReference type="Gene3D" id="1.25.40.390">
    <property type="match status" value="1"/>
</dbReference>
<sequence length="584" mass="66221">MRYSILKHLALSLLLVGTLGCSDFLEETNPNEMSTDSFWKTLDDADTGLIAVYNAFKNNNVLSTADEYNRSDMTWPGWGRPNTSNEYYLHTFNSGSGVPNNKWDALYKGIFRANQVIEGVDKLIGTFSDPAKTKRATVIKAQAHFFRGLFYHYLHSSFNNGSVPIFDFVPQNESDFYQPLQDAKKVQDFFRTDLEYAYSNLPAKWTERKDLGRVTAGAAASVLGTSYLYEKDYPKAATYFKDVIENPLYGYALTPSIGDNFTTRRELNEESILEINYSLAFKAELNPYAEENVSSTLNYTFSPVGGFRAVLPSLWLINAYKNEVMDKNDPRNFVTDKDGTRRMRSYSLRTSHSIALPDDLDQTYYLKTSAQGAAYNNAETAYYRKYTNWDIVSNEKDILPNLRSGINVRVIRLADVYLMYAETLIKGGTDAAGVQEAQKYINRVRHRSALQLLGTSANSEFASADHDGKAYTATSLMQHLMYVERPLELSVEGHAIRFLDMRRWGITKQRFQDLSKQKYYGENLPFVGVDGKPATRWGSVLTPGTKATYKEMVDYTQAAQNYTESAHAYWPIPSSELISNPVIK</sequence>
<feature type="domain" description="RagB/SusD" evidence="7">
    <location>
        <begin position="280"/>
        <end position="583"/>
    </location>
</feature>
<evidence type="ECO:0000256" key="1">
    <source>
        <dbReference type="ARBA" id="ARBA00004442"/>
    </source>
</evidence>
<keyword evidence="4" id="KW-0472">Membrane</keyword>
<evidence type="ECO:0000259" key="8">
    <source>
        <dbReference type="Pfam" id="PF14322"/>
    </source>
</evidence>
<comment type="similarity">
    <text evidence="2">Belongs to the SusD family.</text>
</comment>
<evidence type="ECO:0000313" key="10">
    <source>
        <dbReference type="Proteomes" id="UP000598271"/>
    </source>
</evidence>
<dbReference type="Pfam" id="PF14322">
    <property type="entry name" value="SusD-like_3"/>
    <property type="match status" value="1"/>
</dbReference>
<organism evidence="9 10">
    <name type="scientific">Persicitalea jodogahamensis</name>
    <dbReference type="NCBI Taxonomy" id="402147"/>
    <lineage>
        <taxon>Bacteria</taxon>
        <taxon>Pseudomonadati</taxon>
        <taxon>Bacteroidota</taxon>
        <taxon>Cytophagia</taxon>
        <taxon>Cytophagales</taxon>
        <taxon>Spirosomataceae</taxon>
        <taxon>Persicitalea</taxon>
    </lineage>
</organism>
<dbReference type="InterPro" id="IPR012944">
    <property type="entry name" value="SusD_RagB_dom"/>
</dbReference>
<dbReference type="InterPro" id="IPR011990">
    <property type="entry name" value="TPR-like_helical_dom_sf"/>
</dbReference>
<feature type="signal peptide" evidence="6">
    <location>
        <begin position="1"/>
        <end position="21"/>
    </location>
</feature>
<feature type="domain" description="SusD-like N-terminal" evidence="8">
    <location>
        <begin position="23"/>
        <end position="228"/>
    </location>
</feature>
<reference evidence="9 10" key="1">
    <citation type="journal article" date="2014" name="Int. J. Syst. Evol. Microbiol.">
        <title>Complete genome sequence of Corynebacterium casei LMG S-19264T (=DSM 44701T), isolated from a smear-ripened cheese.</title>
        <authorList>
            <consortium name="US DOE Joint Genome Institute (JGI-PGF)"/>
            <person name="Walter F."/>
            <person name="Albersmeier A."/>
            <person name="Kalinowski J."/>
            <person name="Ruckert C."/>
        </authorList>
    </citation>
    <scope>NUCLEOTIDE SEQUENCE [LARGE SCALE GENOMIC DNA]</scope>
    <source>
        <strain evidence="9 10">KCTC 12866</strain>
    </source>
</reference>
<dbReference type="EMBL" id="BMXF01000001">
    <property type="protein sequence ID" value="GHB63736.1"/>
    <property type="molecule type" value="Genomic_DNA"/>
</dbReference>
<keyword evidence="10" id="KW-1185">Reference proteome</keyword>
<evidence type="ECO:0000256" key="2">
    <source>
        <dbReference type="ARBA" id="ARBA00006275"/>
    </source>
</evidence>
<dbReference type="AlphaFoldDB" id="A0A8J3G9I1"/>
<evidence type="ECO:0000256" key="5">
    <source>
        <dbReference type="ARBA" id="ARBA00023237"/>
    </source>
</evidence>
<name>A0A8J3G9I1_9BACT</name>
<evidence type="ECO:0000313" key="9">
    <source>
        <dbReference type="EMBL" id="GHB63736.1"/>
    </source>
</evidence>
<proteinExistence type="inferred from homology"/>
<dbReference type="Proteomes" id="UP000598271">
    <property type="component" value="Unassembled WGS sequence"/>
</dbReference>
<dbReference type="RefSeq" id="WP_189563873.1">
    <property type="nucleotide sequence ID" value="NZ_BMXF01000001.1"/>
</dbReference>
<dbReference type="Pfam" id="PF07980">
    <property type="entry name" value="SusD_RagB"/>
    <property type="match status" value="1"/>
</dbReference>
<dbReference type="InterPro" id="IPR033985">
    <property type="entry name" value="SusD-like_N"/>
</dbReference>